<dbReference type="PROSITE" id="PS51257">
    <property type="entry name" value="PROKAR_LIPOPROTEIN"/>
    <property type="match status" value="1"/>
</dbReference>
<reference evidence="4" key="1">
    <citation type="submission" date="2021-01" db="UniProtKB">
        <authorList>
            <consortium name="EnsemblMetazoa"/>
        </authorList>
    </citation>
    <scope>IDENTIFICATION</scope>
</reference>
<evidence type="ECO:0000313" key="5">
    <source>
        <dbReference type="Proteomes" id="UP000594262"/>
    </source>
</evidence>
<evidence type="ECO:0000256" key="2">
    <source>
        <dbReference type="SAM" id="SignalP"/>
    </source>
</evidence>
<feature type="compositionally biased region" description="Basic and acidic residues" evidence="1">
    <location>
        <begin position="70"/>
        <end position="100"/>
    </location>
</feature>
<keyword evidence="2" id="KW-0732">Signal</keyword>
<dbReference type="InterPro" id="IPR008160">
    <property type="entry name" value="Collagen"/>
</dbReference>
<dbReference type="Proteomes" id="UP000594262">
    <property type="component" value="Unplaced"/>
</dbReference>
<dbReference type="PANTHER" id="PTHR24637">
    <property type="entry name" value="COLLAGEN"/>
    <property type="match status" value="1"/>
</dbReference>
<proteinExistence type="predicted"/>
<organism evidence="4 5">
    <name type="scientific">Clytia hemisphaerica</name>
    <dbReference type="NCBI Taxonomy" id="252671"/>
    <lineage>
        <taxon>Eukaryota</taxon>
        <taxon>Metazoa</taxon>
        <taxon>Cnidaria</taxon>
        <taxon>Hydrozoa</taxon>
        <taxon>Hydroidolina</taxon>
        <taxon>Leptothecata</taxon>
        <taxon>Obeliida</taxon>
        <taxon>Clytiidae</taxon>
        <taxon>Clytia</taxon>
    </lineage>
</organism>
<accession>A0A7M6DMY8</accession>
<feature type="domain" description="CTHRC1 C-terminal" evidence="3">
    <location>
        <begin position="104"/>
        <end position="235"/>
    </location>
</feature>
<dbReference type="OrthoDB" id="5985978at2759"/>
<dbReference type="AlphaFoldDB" id="A0A7M6DMY8"/>
<keyword evidence="5" id="KW-1185">Reference proteome</keyword>
<dbReference type="InterPro" id="IPR057873">
    <property type="entry name" value="CTHRC1_C"/>
</dbReference>
<dbReference type="RefSeq" id="XP_066936544.1">
    <property type="nucleotide sequence ID" value="XM_067080443.1"/>
</dbReference>
<feature type="region of interest" description="Disordered" evidence="1">
    <location>
        <begin position="68"/>
        <end position="100"/>
    </location>
</feature>
<dbReference type="GeneID" id="136824280"/>
<dbReference type="Pfam" id="PF25815">
    <property type="entry name" value="CTHRC1_C"/>
    <property type="match status" value="1"/>
</dbReference>
<feature type="chain" id="PRO_5029728418" description="CTHRC1 C-terminal domain-containing protein" evidence="2">
    <location>
        <begin position="24"/>
        <end position="244"/>
    </location>
</feature>
<dbReference type="EnsemblMetazoa" id="CLYHEMT016988.1">
    <property type="protein sequence ID" value="CLYHEMP016988.1"/>
    <property type="gene ID" value="CLYHEMG016988"/>
</dbReference>
<feature type="signal peptide" evidence="2">
    <location>
        <begin position="1"/>
        <end position="23"/>
    </location>
</feature>
<dbReference type="Pfam" id="PF01391">
    <property type="entry name" value="Collagen"/>
    <property type="match status" value="1"/>
</dbReference>
<evidence type="ECO:0000256" key="1">
    <source>
        <dbReference type="SAM" id="MobiDB-lite"/>
    </source>
</evidence>
<name>A0A7M6DMY8_9CNID</name>
<sequence length="244" mass="26969">MVKGFVAFRILLVFVVAVSCVCSEKQECRARCKDGRDGRNGRNGVDGVDGRNGIDGFCGKHGINGTNGIDGKDGRNGKDGKDGRNGKDGKNGRDGRDGKDITRKRNWKECAWDNISDGRDNGLIKTCSFSKSEQSTYLYVQVSSNMRIVNCDACCKRWFITFDGKECTPVAIDGVVYMYKGKGSRYKNLHRPRVIAGHCKINKSGRVNVGFNVGNCRSYPPGDAHTGWNSATRIHIYEMEPPQQ</sequence>
<evidence type="ECO:0000259" key="3">
    <source>
        <dbReference type="Pfam" id="PF25815"/>
    </source>
</evidence>
<protein>
    <recommendedName>
        <fullName evidence="3">CTHRC1 C-terminal domain-containing protein</fullName>
    </recommendedName>
</protein>
<evidence type="ECO:0000313" key="4">
    <source>
        <dbReference type="EnsemblMetazoa" id="CLYHEMP016988.1"/>
    </source>
</evidence>